<sequence length="283" mass="30381">MIPAQTRFAHTTAVVLLITSIGYSNAFTASGQVSLQSRNAGTRIAYQTALPLPKPWSATHKSGPETALFISWPGNNDKASEQEGKRDTAQSQLKLSGETAEVSLSSFFSDVTRTESIEDFVAPISDVLDDTTGGWALSYANLEPETESTPIGISFLATNIAYGLAGSLLVAQGNTFLGALTELACIASFGYHYSQLKFGQEGSRIVRLALLVDYFFALSAIAVGSVQLIFAHSIPPEIFVSGAAAIVSLGLCWVWEEGITYIFLHSLWHLFSAYTGYMIGSTQ</sequence>
<keyword evidence="1" id="KW-1133">Transmembrane helix</keyword>
<keyword evidence="1" id="KW-0812">Transmembrane</keyword>
<evidence type="ECO:0000313" key="3">
    <source>
        <dbReference type="Proteomes" id="UP001153069"/>
    </source>
</evidence>
<name>A0A9N8HLR4_9STRA</name>
<evidence type="ECO:0000256" key="1">
    <source>
        <dbReference type="SAM" id="Phobius"/>
    </source>
</evidence>
<organism evidence="2 3">
    <name type="scientific">Seminavis robusta</name>
    <dbReference type="NCBI Taxonomy" id="568900"/>
    <lineage>
        <taxon>Eukaryota</taxon>
        <taxon>Sar</taxon>
        <taxon>Stramenopiles</taxon>
        <taxon>Ochrophyta</taxon>
        <taxon>Bacillariophyta</taxon>
        <taxon>Bacillariophyceae</taxon>
        <taxon>Bacillariophycidae</taxon>
        <taxon>Naviculales</taxon>
        <taxon>Naviculaceae</taxon>
        <taxon>Seminavis</taxon>
    </lineage>
</organism>
<keyword evidence="3" id="KW-1185">Reference proteome</keyword>
<feature type="transmembrane region" description="Helical" evidence="1">
    <location>
        <begin position="238"/>
        <end position="255"/>
    </location>
</feature>
<dbReference type="OrthoDB" id="194331at2759"/>
<evidence type="ECO:0000313" key="2">
    <source>
        <dbReference type="EMBL" id="CAB9519863.1"/>
    </source>
</evidence>
<proteinExistence type="predicted"/>
<comment type="caution">
    <text evidence="2">The sequence shown here is derived from an EMBL/GenBank/DDBJ whole genome shotgun (WGS) entry which is preliminary data.</text>
</comment>
<feature type="transmembrane region" description="Helical" evidence="1">
    <location>
        <begin position="205"/>
        <end position="232"/>
    </location>
</feature>
<accession>A0A9N8HLR4</accession>
<reference evidence="2" key="1">
    <citation type="submission" date="2020-06" db="EMBL/GenBank/DDBJ databases">
        <authorList>
            <consortium name="Plant Systems Biology data submission"/>
        </authorList>
    </citation>
    <scope>NUCLEOTIDE SEQUENCE</scope>
    <source>
        <strain evidence="2">D6</strain>
    </source>
</reference>
<dbReference type="AlphaFoldDB" id="A0A9N8HLR4"/>
<dbReference type="Proteomes" id="UP001153069">
    <property type="component" value="Unassembled WGS sequence"/>
</dbReference>
<protein>
    <submittedName>
        <fullName evidence="2">Uncharacterized protein</fullName>
    </submittedName>
</protein>
<feature type="transmembrane region" description="Helical" evidence="1">
    <location>
        <begin position="262"/>
        <end position="280"/>
    </location>
</feature>
<gene>
    <name evidence="2" type="ORF">SEMRO_1053_G235860.1</name>
</gene>
<feature type="transmembrane region" description="Helical" evidence="1">
    <location>
        <begin position="176"/>
        <end position="193"/>
    </location>
</feature>
<keyword evidence="1" id="KW-0472">Membrane</keyword>
<dbReference type="EMBL" id="CAICTM010001051">
    <property type="protein sequence ID" value="CAB9519863.1"/>
    <property type="molecule type" value="Genomic_DNA"/>
</dbReference>